<dbReference type="KEGG" id="ghl:GM160_04620"/>
<dbReference type="Pfam" id="PF02321">
    <property type="entry name" value="OEP"/>
    <property type="match status" value="2"/>
</dbReference>
<evidence type="ECO:0000256" key="2">
    <source>
        <dbReference type="SAM" id="Coils"/>
    </source>
</evidence>
<evidence type="ECO:0000313" key="4">
    <source>
        <dbReference type="Proteomes" id="UP000427716"/>
    </source>
</evidence>
<organism evidence="3 4">
    <name type="scientific">Guyparkeria halophila</name>
    <dbReference type="NCBI Taxonomy" id="47960"/>
    <lineage>
        <taxon>Bacteria</taxon>
        <taxon>Pseudomonadati</taxon>
        <taxon>Pseudomonadota</taxon>
        <taxon>Gammaproteobacteria</taxon>
        <taxon>Chromatiales</taxon>
        <taxon>Thioalkalibacteraceae</taxon>
        <taxon>Guyparkeria</taxon>
    </lineage>
</organism>
<dbReference type="Gene3D" id="1.20.1600.10">
    <property type="entry name" value="Outer membrane efflux proteins (OEP)"/>
    <property type="match status" value="1"/>
</dbReference>
<dbReference type="PANTHER" id="PTHR30203:SF24">
    <property type="entry name" value="BLR4935 PROTEIN"/>
    <property type="match status" value="1"/>
</dbReference>
<accession>A0A6I6D9P7</accession>
<proteinExistence type="inferred from homology"/>
<dbReference type="SUPFAM" id="SSF56954">
    <property type="entry name" value="Outer membrane efflux proteins (OEP)"/>
    <property type="match status" value="1"/>
</dbReference>
<dbReference type="Proteomes" id="UP000427716">
    <property type="component" value="Chromosome"/>
</dbReference>
<dbReference type="GO" id="GO:0015562">
    <property type="term" value="F:efflux transmembrane transporter activity"/>
    <property type="evidence" value="ECO:0007669"/>
    <property type="project" value="InterPro"/>
</dbReference>
<gene>
    <name evidence="3" type="ORF">GM160_04620</name>
</gene>
<keyword evidence="4" id="KW-1185">Reference proteome</keyword>
<sequence>MPLTPHPRWVRPTHRPLLVGSLFLLLPMTLPAADWTLERSVERVLSIAPELDAARAERNRRAGLADEAGRWPNPTLELGFSDELGIEDGSGGWSVKEYAISQALPIDGRIGYRANAAGKRIAAAEAEQRQHALTLEHRVAQAFYRLQWAEARIEQARQQQEWTQRFATIGDRRAQAGDLSERERLRLNLLNAEARAELDEAKQGRKAALATFQGLLGIDTQASLSVPKLERPPTPPRLTTLRQQLDRHPLLQSAAQEVAAAQAEVKQARAERLPDLAVRLARERAYINGRDETTNHVGIQVELPLWSQGRGRVDAKQSQAIREDAERQVTMRDLGIRLERSHTRLTGALEHIDKHRSAVLVPADQVLEQTRRGFEQGELSLTELIDAAQANIRATRRYIDLLLEAREHESDLRLAAGQMLTTEYPEQDR</sequence>
<dbReference type="PANTHER" id="PTHR30203">
    <property type="entry name" value="OUTER MEMBRANE CATION EFFLUX PROTEIN"/>
    <property type="match status" value="1"/>
</dbReference>
<dbReference type="RefSeq" id="WP_156573551.1">
    <property type="nucleotide sequence ID" value="NZ_CP046415.1"/>
</dbReference>
<evidence type="ECO:0000313" key="3">
    <source>
        <dbReference type="EMBL" id="QGT78242.1"/>
    </source>
</evidence>
<dbReference type="EMBL" id="CP046415">
    <property type="protein sequence ID" value="QGT78242.1"/>
    <property type="molecule type" value="Genomic_DNA"/>
</dbReference>
<comment type="similarity">
    <text evidence="1">Belongs to the outer membrane factor (OMF) (TC 1.B.17) family.</text>
</comment>
<protein>
    <submittedName>
        <fullName evidence="3">TolC family protein</fullName>
    </submittedName>
</protein>
<name>A0A6I6D9P7_9GAMM</name>
<reference evidence="3 4" key="1">
    <citation type="submission" date="2019-11" db="EMBL/GenBank/DDBJ databases">
        <authorList>
            <person name="Zhang J."/>
            <person name="Sun C."/>
        </authorList>
    </citation>
    <scope>NUCLEOTIDE SEQUENCE [LARGE SCALE GENOMIC DNA]</scope>
    <source>
        <strain evidence="4">sp2</strain>
    </source>
</reference>
<feature type="coiled-coil region" evidence="2">
    <location>
        <begin position="182"/>
        <end position="211"/>
    </location>
</feature>
<keyword evidence="2" id="KW-0175">Coiled coil</keyword>
<dbReference type="InterPro" id="IPR010131">
    <property type="entry name" value="MdtP/NodT-like"/>
</dbReference>
<evidence type="ECO:0000256" key="1">
    <source>
        <dbReference type="ARBA" id="ARBA00007613"/>
    </source>
</evidence>
<dbReference type="AlphaFoldDB" id="A0A6I6D9P7"/>
<dbReference type="InterPro" id="IPR003423">
    <property type="entry name" value="OMP_efflux"/>
</dbReference>